<feature type="signal peptide" evidence="3">
    <location>
        <begin position="1"/>
        <end position="27"/>
    </location>
</feature>
<dbReference type="EMBL" id="MCIA01000010">
    <property type="protein sequence ID" value="RKD32630.1"/>
    <property type="molecule type" value="Genomic_DNA"/>
</dbReference>
<evidence type="ECO:0000313" key="4">
    <source>
        <dbReference type="EMBL" id="RKD32630.1"/>
    </source>
</evidence>
<comment type="caution">
    <text evidence="4">The sequence shown here is derived from an EMBL/GenBank/DDBJ whole genome shotgun (WGS) entry which is preliminary data.</text>
</comment>
<feature type="repeat" description="Cell wall-binding" evidence="2">
    <location>
        <begin position="309"/>
        <end position="328"/>
    </location>
</feature>
<evidence type="ECO:0000256" key="1">
    <source>
        <dbReference type="ARBA" id="ARBA00022737"/>
    </source>
</evidence>
<accession>A0A419T523</accession>
<name>A0A419T523_9FIRM</name>
<dbReference type="Pfam" id="PF01473">
    <property type="entry name" value="Choline_bind_1"/>
    <property type="match status" value="1"/>
</dbReference>
<keyword evidence="5" id="KW-1185">Reference proteome</keyword>
<dbReference type="AlphaFoldDB" id="A0A419T523"/>
<evidence type="ECO:0000256" key="2">
    <source>
        <dbReference type="PROSITE-ProRule" id="PRU00591"/>
    </source>
</evidence>
<keyword evidence="3" id="KW-0732">Signal</keyword>
<dbReference type="PROSITE" id="PS51170">
    <property type="entry name" value="CW"/>
    <property type="match status" value="4"/>
</dbReference>
<keyword evidence="1" id="KW-0677">Repeat</keyword>
<dbReference type="InterPro" id="IPR018337">
    <property type="entry name" value="Cell_wall/Cho-bd_repeat"/>
</dbReference>
<sequence>MKNITRVMAWACLITLLGVSVPFEASAAAAKTISSVTINVGLEEIGTGDTLPSETDFKTNEQTGNYVYANNDKYEVTSLDWVTSDNKKMKLGSEPKMKVTLRATDSDNYAFKGGYQSSNVSIKGGNYVSTNRSGSDTLYVTFTFKPIKGTYESPEEADWRDSGSNLGSAKWNSVDGSSDVYDVYLYRGSTIVKKVERLKATSYNFYPYMTKAGTYTFKVRTVPASDSDSKYGKNSDWTESGETYVPQEKVSDGRGQDNGNSSVVTSQDVGWIKNGNSWSYRYPDGSYLKNNWGNINSRWYLFDSNGTMLTGWQQKNSLWYYFNNEGAMVTGWVKSSDNKWYYLNPSSTSGVEGSMTTGWIGHNNRWYYADNKGIMQEGWNQIDGNWYYFYPGEGSKAVSTTIGGFTVDGAGVWRK</sequence>
<dbReference type="RefSeq" id="WP_120196338.1">
    <property type="nucleotide sequence ID" value="NZ_MCIA01000010.1"/>
</dbReference>
<gene>
    <name evidence="4" type="ORF">BET01_17120</name>
</gene>
<feature type="repeat" description="Cell wall-binding" evidence="2">
    <location>
        <begin position="289"/>
        <end position="308"/>
    </location>
</feature>
<dbReference type="OrthoDB" id="1935808at2"/>
<feature type="chain" id="PRO_5019176067" evidence="3">
    <location>
        <begin position="28"/>
        <end position="415"/>
    </location>
</feature>
<feature type="repeat" description="Cell wall-binding" evidence="2">
    <location>
        <begin position="356"/>
        <end position="375"/>
    </location>
</feature>
<evidence type="ECO:0000256" key="3">
    <source>
        <dbReference type="SAM" id="SignalP"/>
    </source>
</evidence>
<dbReference type="Gene3D" id="2.10.270.10">
    <property type="entry name" value="Cholin Binding"/>
    <property type="match status" value="2"/>
</dbReference>
<evidence type="ECO:0000313" key="5">
    <source>
        <dbReference type="Proteomes" id="UP000284277"/>
    </source>
</evidence>
<reference evidence="4 5" key="1">
    <citation type="submission" date="2016-08" db="EMBL/GenBank/DDBJ databases">
        <title>A new outlook on sporulation: Clostridium algidixylanolyticum.</title>
        <authorList>
            <person name="Poppleton D.I."/>
            <person name="Gribaldo S."/>
        </authorList>
    </citation>
    <scope>NUCLEOTIDE SEQUENCE [LARGE SCALE GENOMIC DNA]</scope>
    <source>
        <strain evidence="4 5">SPL73</strain>
    </source>
</reference>
<protein>
    <submittedName>
        <fullName evidence="4">Cell wall-binding protein</fullName>
    </submittedName>
</protein>
<dbReference type="Proteomes" id="UP000284277">
    <property type="component" value="Unassembled WGS sequence"/>
</dbReference>
<organism evidence="4 5">
    <name type="scientific">Lacrimispora algidixylanolytica</name>
    <dbReference type="NCBI Taxonomy" id="94868"/>
    <lineage>
        <taxon>Bacteria</taxon>
        <taxon>Bacillati</taxon>
        <taxon>Bacillota</taxon>
        <taxon>Clostridia</taxon>
        <taxon>Lachnospirales</taxon>
        <taxon>Lachnospiraceae</taxon>
        <taxon>Lacrimispora</taxon>
    </lineage>
</organism>
<proteinExistence type="predicted"/>
<feature type="repeat" description="Cell wall-binding" evidence="2">
    <location>
        <begin position="329"/>
        <end position="349"/>
    </location>
</feature>
<dbReference type="Pfam" id="PF19127">
    <property type="entry name" value="Choline_bind_3"/>
    <property type="match status" value="2"/>
</dbReference>
<dbReference type="SUPFAM" id="SSF69360">
    <property type="entry name" value="Cell wall binding repeat"/>
    <property type="match status" value="1"/>
</dbReference>